<keyword evidence="10" id="KW-1185">Reference proteome</keyword>
<feature type="transmembrane region" description="Helical" evidence="7">
    <location>
        <begin position="267"/>
        <end position="286"/>
    </location>
</feature>
<dbReference type="Proteomes" id="UP000632659">
    <property type="component" value="Unassembled WGS sequence"/>
</dbReference>
<keyword evidence="2 7" id="KW-0813">Transport</keyword>
<evidence type="ECO:0000256" key="5">
    <source>
        <dbReference type="ARBA" id="ARBA00022989"/>
    </source>
</evidence>
<dbReference type="PANTHER" id="PTHR43227">
    <property type="entry name" value="BLL4140 PROTEIN"/>
    <property type="match status" value="1"/>
</dbReference>
<evidence type="ECO:0000259" key="8">
    <source>
        <dbReference type="PROSITE" id="PS50928"/>
    </source>
</evidence>
<keyword evidence="3" id="KW-1003">Cell membrane</keyword>
<sequence length="293" mass="32949">MTKLAKEKKWKGTCFVLPAFLIHFIVILVPACTMFYYAMTDWNGLGKPSFIGFENFKRMSSDLNFIMALKNNVIWILIFLFVPLILGLGMALIFTKIGKVQMLFRTLCFLPYVVSATVSGKIFSIFYSPYSGISSLLESIGITALADFAPLGNESQALYAAAFVDNWHFWGFVLVLMMSALHQVDTSLYEAARIEGANPVQMLFHVTLPQIKPTIISYFVFVIVASFMTFDYVWIMTQGGPAGATELFSTRIYKSSFINYEAGYGSAQSLVVCLLALIVYMILNLFQKRREQG</sequence>
<evidence type="ECO:0000313" key="9">
    <source>
        <dbReference type="EMBL" id="MBC8611444.1"/>
    </source>
</evidence>
<evidence type="ECO:0000256" key="7">
    <source>
        <dbReference type="RuleBase" id="RU363032"/>
    </source>
</evidence>
<dbReference type="SUPFAM" id="SSF161098">
    <property type="entry name" value="MetI-like"/>
    <property type="match status" value="1"/>
</dbReference>
<feature type="transmembrane region" description="Helical" evidence="7">
    <location>
        <begin position="12"/>
        <end position="39"/>
    </location>
</feature>
<organism evidence="9 10">
    <name type="scientific">Massiliimalia timonensis</name>
    <dbReference type="NCBI Taxonomy" id="1987501"/>
    <lineage>
        <taxon>Bacteria</taxon>
        <taxon>Bacillati</taxon>
        <taxon>Bacillota</taxon>
        <taxon>Clostridia</taxon>
        <taxon>Eubacteriales</taxon>
        <taxon>Oscillospiraceae</taxon>
        <taxon>Massiliimalia</taxon>
    </lineage>
</organism>
<feature type="transmembrane region" description="Helical" evidence="7">
    <location>
        <begin position="167"/>
        <end position="184"/>
    </location>
</feature>
<dbReference type="GO" id="GO:0055085">
    <property type="term" value="P:transmembrane transport"/>
    <property type="evidence" value="ECO:0007669"/>
    <property type="project" value="InterPro"/>
</dbReference>
<proteinExistence type="inferred from homology"/>
<feature type="transmembrane region" description="Helical" evidence="7">
    <location>
        <begin position="215"/>
        <end position="235"/>
    </location>
</feature>
<dbReference type="EMBL" id="JACRTL010000005">
    <property type="protein sequence ID" value="MBC8611444.1"/>
    <property type="molecule type" value="Genomic_DNA"/>
</dbReference>
<evidence type="ECO:0000256" key="6">
    <source>
        <dbReference type="ARBA" id="ARBA00023136"/>
    </source>
</evidence>
<evidence type="ECO:0000256" key="1">
    <source>
        <dbReference type="ARBA" id="ARBA00004651"/>
    </source>
</evidence>
<dbReference type="InterPro" id="IPR050809">
    <property type="entry name" value="UgpAE/MalFG_permease"/>
</dbReference>
<dbReference type="Gene3D" id="1.10.3720.10">
    <property type="entry name" value="MetI-like"/>
    <property type="match status" value="1"/>
</dbReference>
<comment type="caution">
    <text evidence="9">The sequence shown here is derived from an EMBL/GenBank/DDBJ whole genome shotgun (WGS) entry which is preliminary data.</text>
</comment>
<comment type="subcellular location">
    <subcellularLocation>
        <location evidence="1 7">Cell membrane</location>
        <topology evidence="1 7">Multi-pass membrane protein</topology>
    </subcellularLocation>
</comment>
<dbReference type="PANTHER" id="PTHR43227:SF11">
    <property type="entry name" value="BLL4140 PROTEIN"/>
    <property type="match status" value="1"/>
</dbReference>
<dbReference type="AlphaFoldDB" id="A0A8J6P8Q4"/>
<feature type="transmembrane region" description="Helical" evidence="7">
    <location>
        <begin position="107"/>
        <end position="127"/>
    </location>
</feature>
<feature type="transmembrane region" description="Helical" evidence="7">
    <location>
        <begin position="73"/>
        <end position="95"/>
    </location>
</feature>
<protein>
    <submittedName>
        <fullName evidence="9">Sugar ABC transporter permease</fullName>
    </submittedName>
</protein>
<keyword evidence="5 7" id="KW-1133">Transmembrane helix</keyword>
<keyword evidence="6 7" id="KW-0472">Membrane</keyword>
<evidence type="ECO:0000256" key="4">
    <source>
        <dbReference type="ARBA" id="ARBA00022692"/>
    </source>
</evidence>
<dbReference type="PROSITE" id="PS50928">
    <property type="entry name" value="ABC_TM1"/>
    <property type="match status" value="1"/>
</dbReference>
<evidence type="ECO:0000256" key="2">
    <source>
        <dbReference type="ARBA" id="ARBA00022448"/>
    </source>
</evidence>
<dbReference type="GO" id="GO:0005886">
    <property type="term" value="C:plasma membrane"/>
    <property type="evidence" value="ECO:0007669"/>
    <property type="project" value="UniProtKB-SubCell"/>
</dbReference>
<dbReference type="RefSeq" id="WP_187536654.1">
    <property type="nucleotide sequence ID" value="NZ_JACRTL010000005.1"/>
</dbReference>
<dbReference type="Pfam" id="PF00528">
    <property type="entry name" value="BPD_transp_1"/>
    <property type="match status" value="1"/>
</dbReference>
<dbReference type="CDD" id="cd06261">
    <property type="entry name" value="TM_PBP2"/>
    <property type="match status" value="1"/>
</dbReference>
<accession>A0A8J6P8Q4</accession>
<name>A0A8J6P8Q4_9FIRM</name>
<gene>
    <name evidence="9" type="ORF">H8702_10060</name>
</gene>
<reference evidence="9" key="1">
    <citation type="submission" date="2020-08" db="EMBL/GenBank/DDBJ databases">
        <title>Genome public.</title>
        <authorList>
            <person name="Liu C."/>
            <person name="Sun Q."/>
        </authorList>
    </citation>
    <scope>NUCLEOTIDE SEQUENCE</scope>
    <source>
        <strain evidence="9">NSJ-15</strain>
    </source>
</reference>
<dbReference type="InterPro" id="IPR035906">
    <property type="entry name" value="MetI-like_sf"/>
</dbReference>
<feature type="domain" description="ABC transmembrane type-1" evidence="8">
    <location>
        <begin position="69"/>
        <end position="283"/>
    </location>
</feature>
<evidence type="ECO:0000313" key="10">
    <source>
        <dbReference type="Proteomes" id="UP000632659"/>
    </source>
</evidence>
<comment type="similarity">
    <text evidence="7">Belongs to the binding-protein-dependent transport system permease family.</text>
</comment>
<evidence type="ECO:0000256" key="3">
    <source>
        <dbReference type="ARBA" id="ARBA00022475"/>
    </source>
</evidence>
<keyword evidence="4 7" id="KW-0812">Transmembrane</keyword>
<dbReference type="InterPro" id="IPR000515">
    <property type="entry name" value="MetI-like"/>
</dbReference>